<reference evidence="12" key="1">
    <citation type="submission" date="2020-03" db="EMBL/GenBank/DDBJ databases">
        <title>Transcriptomic Profiling of the Digestive Tract of the Rat Flea, Xenopsylla cheopis, Following Blood Feeding and Infection with Yersinia pestis.</title>
        <authorList>
            <person name="Bland D.M."/>
            <person name="Martens C.A."/>
            <person name="Virtaneva K."/>
            <person name="Kanakabandi K."/>
            <person name="Long D."/>
            <person name="Rosenke R."/>
            <person name="Saturday G.A."/>
            <person name="Hoyt F.H."/>
            <person name="Bruno D.P."/>
            <person name="Ribeiro J.M.C."/>
            <person name="Hinnebusch J."/>
        </authorList>
    </citation>
    <scope>NUCLEOTIDE SEQUENCE</scope>
</reference>
<evidence type="ECO:0000256" key="8">
    <source>
        <dbReference type="ARBA" id="ARBA00023136"/>
    </source>
</evidence>
<protein>
    <submittedName>
        <fullName evidence="12">Putative secreted protein</fullName>
    </submittedName>
</protein>
<dbReference type="GO" id="GO:0006633">
    <property type="term" value="P:fatty acid biosynthetic process"/>
    <property type="evidence" value="ECO:0007669"/>
    <property type="project" value="UniProtKB-KW"/>
</dbReference>
<evidence type="ECO:0000256" key="2">
    <source>
        <dbReference type="ARBA" id="ARBA00022516"/>
    </source>
</evidence>
<evidence type="ECO:0000256" key="5">
    <source>
        <dbReference type="ARBA" id="ARBA00022832"/>
    </source>
</evidence>
<keyword evidence="3" id="KW-0808">Transferase</keyword>
<name>A0A6M2DWN5_XENCH</name>
<evidence type="ECO:0000256" key="3">
    <source>
        <dbReference type="ARBA" id="ARBA00022679"/>
    </source>
</evidence>
<keyword evidence="5" id="KW-0276">Fatty acid metabolism</keyword>
<evidence type="ECO:0000256" key="4">
    <source>
        <dbReference type="ARBA" id="ARBA00022692"/>
    </source>
</evidence>
<keyword evidence="4 11" id="KW-0812">Transmembrane</keyword>
<keyword evidence="8 11" id="KW-0472">Membrane</keyword>
<comment type="subcellular location">
    <subcellularLocation>
        <location evidence="1">Membrane</location>
        <topology evidence="1">Multi-pass membrane protein</topology>
    </subcellularLocation>
</comment>
<evidence type="ECO:0000313" key="12">
    <source>
        <dbReference type="EMBL" id="NOV50775.1"/>
    </source>
</evidence>
<organism evidence="12">
    <name type="scientific">Xenopsylla cheopis</name>
    <name type="common">Oriental rat flea</name>
    <name type="synonym">Pulex cheopis</name>
    <dbReference type="NCBI Taxonomy" id="163159"/>
    <lineage>
        <taxon>Eukaryota</taxon>
        <taxon>Metazoa</taxon>
        <taxon>Ecdysozoa</taxon>
        <taxon>Arthropoda</taxon>
        <taxon>Hexapoda</taxon>
        <taxon>Insecta</taxon>
        <taxon>Pterygota</taxon>
        <taxon>Neoptera</taxon>
        <taxon>Endopterygota</taxon>
        <taxon>Siphonaptera</taxon>
        <taxon>Pulicidae</taxon>
        <taxon>Xenopsyllinae</taxon>
        <taxon>Xenopsylla</taxon>
    </lineage>
</organism>
<keyword evidence="2" id="KW-0444">Lipid biosynthesis</keyword>
<feature type="transmembrane region" description="Helical" evidence="11">
    <location>
        <begin position="25"/>
        <end position="44"/>
    </location>
</feature>
<keyword evidence="7" id="KW-0443">Lipid metabolism</keyword>
<proteinExistence type="predicted"/>
<evidence type="ECO:0000256" key="11">
    <source>
        <dbReference type="SAM" id="Phobius"/>
    </source>
</evidence>
<evidence type="ECO:0000256" key="9">
    <source>
        <dbReference type="ARBA" id="ARBA00023160"/>
    </source>
</evidence>
<dbReference type="GO" id="GO:0009922">
    <property type="term" value="F:fatty acid elongase activity"/>
    <property type="evidence" value="ECO:0007669"/>
    <property type="project" value="InterPro"/>
</dbReference>
<dbReference type="Pfam" id="PF01151">
    <property type="entry name" value="ELO"/>
    <property type="match status" value="1"/>
</dbReference>
<dbReference type="EMBL" id="GIIL01007049">
    <property type="protein sequence ID" value="NOV50775.1"/>
    <property type="molecule type" value="Transcribed_RNA"/>
</dbReference>
<evidence type="ECO:0000256" key="6">
    <source>
        <dbReference type="ARBA" id="ARBA00022989"/>
    </source>
</evidence>
<sequence length="94" mass="11369">MVQFVLVMVHAFQLLFIECNYPRAFVWWIGMHAVMFYFLFSDFYKQTYNKKERREALKVNSEKYQSNSEAVHEANNKEVILNNSNNSHETRKRL</sequence>
<dbReference type="GO" id="GO:0016020">
    <property type="term" value="C:membrane"/>
    <property type="evidence" value="ECO:0007669"/>
    <property type="project" value="UniProtKB-SubCell"/>
</dbReference>
<keyword evidence="9" id="KW-0275">Fatty acid biosynthesis</keyword>
<feature type="region of interest" description="Disordered" evidence="10">
    <location>
        <begin position="63"/>
        <end position="94"/>
    </location>
</feature>
<evidence type="ECO:0000256" key="7">
    <source>
        <dbReference type="ARBA" id="ARBA00023098"/>
    </source>
</evidence>
<keyword evidence="6 11" id="KW-1133">Transmembrane helix</keyword>
<dbReference type="AlphaFoldDB" id="A0A6M2DWN5"/>
<accession>A0A6M2DWN5</accession>
<dbReference type="InterPro" id="IPR002076">
    <property type="entry name" value="ELO_fam"/>
</dbReference>
<evidence type="ECO:0000256" key="10">
    <source>
        <dbReference type="SAM" id="MobiDB-lite"/>
    </source>
</evidence>
<evidence type="ECO:0000256" key="1">
    <source>
        <dbReference type="ARBA" id="ARBA00004141"/>
    </source>
</evidence>